<dbReference type="GO" id="GO:0008199">
    <property type="term" value="F:ferric iron binding"/>
    <property type="evidence" value="ECO:0007669"/>
    <property type="project" value="InterPro"/>
</dbReference>
<feature type="non-terminal residue" evidence="11">
    <location>
        <position position="1"/>
    </location>
</feature>
<keyword evidence="5 8" id="KW-0408">Iron</keyword>
<evidence type="ECO:0000256" key="6">
    <source>
        <dbReference type="ARBA" id="ARBA00025111"/>
    </source>
</evidence>
<proteinExistence type="inferred from homology"/>
<comment type="similarity">
    <text evidence="1 9">Belongs to the ferritin family.</text>
</comment>
<dbReference type="CDD" id="cd01056">
    <property type="entry name" value="Euk_Ferritin"/>
    <property type="match status" value="1"/>
</dbReference>
<dbReference type="PANTHER" id="PTHR11431">
    <property type="entry name" value="FERRITIN"/>
    <property type="match status" value="1"/>
</dbReference>
<evidence type="ECO:0000256" key="2">
    <source>
        <dbReference type="ARBA" id="ARBA00022434"/>
    </source>
</evidence>
<feature type="domain" description="Ferritin-like diiron" evidence="10">
    <location>
        <begin position="7"/>
        <end position="156"/>
    </location>
</feature>
<reference evidence="11 12" key="1">
    <citation type="submission" date="2019-09" db="EMBL/GenBank/DDBJ databases">
        <title>Bird 10,000 Genomes (B10K) Project - Family phase.</title>
        <authorList>
            <person name="Zhang G."/>
        </authorList>
    </citation>
    <scope>NUCLEOTIDE SEQUENCE [LARGE SCALE GENOMIC DNA]</scope>
    <source>
        <strain evidence="11">B10K-DU-001-15</strain>
        <tissue evidence="11">Muscle</tissue>
    </source>
</reference>
<dbReference type="SUPFAM" id="SSF47240">
    <property type="entry name" value="Ferritin-like"/>
    <property type="match status" value="1"/>
</dbReference>
<evidence type="ECO:0000313" key="12">
    <source>
        <dbReference type="Proteomes" id="UP000571582"/>
    </source>
</evidence>
<comment type="function">
    <text evidence="6">Stores iron in a soluble, non-toxic, readily available form. Important for iron homeostasis. Has ferroxidase activity. Iron is taken up in the ferrous form and deposited as ferric hydroxides after oxidation.</text>
</comment>
<feature type="binding site" evidence="8">
    <location>
        <position position="62"/>
    </location>
    <ligand>
        <name>Fe cation</name>
        <dbReference type="ChEBI" id="CHEBI:24875"/>
        <label>1</label>
    </ligand>
</feature>
<dbReference type="GO" id="GO:0006879">
    <property type="term" value="P:intracellular iron ion homeostasis"/>
    <property type="evidence" value="ECO:0007669"/>
    <property type="project" value="UniProtKB-KW"/>
</dbReference>
<evidence type="ECO:0000256" key="1">
    <source>
        <dbReference type="ARBA" id="ARBA00007513"/>
    </source>
</evidence>
<evidence type="ECO:0000256" key="3">
    <source>
        <dbReference type="ARBA" id="ARBA00022723"/>
    </source>
</evidence>
<keyword evidence="2 9" id="KW-0409">Iron storage</keyword>
<dbReference type="InterPro" id="IPR009078">
    <property type="entry name" value="Ferritin-like_SF"/>
</dbReference>
<dbReference type="InterPro" id="IPR008331">
    <property type="entry name" value="Ferritin_DPS_dom"/>
</dbReference>
<keyword evidence="12" id="KW-1185">Reference proteome</keyword>
<feature type="binding site" evidence="8">
    <location>
        <position position="59"/>
    </location>
    <ligand>
        <name>Fe cation</name>
        <dbReference type="ChEBI" id="CHEBI:24875"/>
        <label>1</label>
    </ligand>
</feature>
<evidence type="ECO:0000256" key="8">
    <source>
        <dbReference type="PIRSR" id="PIRSR601519-1"/>
    </source>
</evidence>
<dbReference type="InterPro" id="IPR014034">
    <property type="entry name" value="Ferritin_CS"/>
</dbReference>
<gene>
    <name evidence="11" type="primary">Fth1a</name>
    <name evidence="11" type="ORF">ALACHE_R01157</name>
</gene>
<dbReference type="GO" id="GO:0008198">
    <property type="term" value="F:ferrous iron binding"/>
    <property type="evidence" value="ECO:0007669"/>
    <property type="project" value="TreeGrafter"/>
</dbReference>
<comment type="catalytic activity">
    <reaction evidence="7">
        <text>4 Fe(2+) + O2 + 4 H(+) = 4 Fe(3+) + 2 H2O</text>
        <dbReference type="Rhea" id="RHEA:11148"/>
        <dbReference type="ChEBI" id="CHEBI:15377"/>
        <dbReference type="ChEBI" id="CHEBI:15378"/>
        <dbReference type="ChEBI" id="CHEBI:15379"/>
        <dbReference type="ChEBI" id="CHEBI:29033"/>
        <dbReference type="ChEBI" id="CHEBI:29034"/>
        <dbReference type="EC" id="1.16.3.1"/>
    </reaction>
</comment>
<dbReference type="InterPro" id="IPR001519">
    <property type="entry name" value="Ferritin"/>
</dbReference>
<dbReference type="InterPro" id="IPR009040">
    <property type="entry name" value="Ferritin-like_diiron"/>
</dbReference>
<feature type="binding site" evidence="8">
    <location>
        <position position="104"/>
    </location>
    <ligand>
        <name>Fe cation</name>
        <dbReference type="ChEBI" id="CHEBI:24875"/>
        <label>1</label>
    </ligand>
</feature>
<dbReference type="PROSITE" id="PS00204">
    <property type="entry name" value="FERRITIN_2"/>
    <property type="match status" value="1"/>
</dbReference>
<keyword evidence="3 8" id="KW-0479">Metal-binding</keyword>
<organism evidence="11 12">
    <name type="scientific">Alaudala cheleensis</name>
    <name type="common">Asian short-toed lark</name>
    <dbReference type="NCBI Taxonomy" id="670337"/>
    <lineage>
        <taxon>Eukaryota</taxon>
        <taxon>Metazoa</taxon>
        <taxon>Chordata</taxon>
        <taxon>Craniata</taxon>
        <taxon>Vertebrata</taxon>
        <taxon>Euteleostomi</taxon>
        <taxon>Archelosauria</taxon>
        <taxon>Archosauria</taxon>
        <taxon>Dinosauria</taxon>
        <taxon>Saurischia</taxon>
        <taxon>Theropoda</taxon>
        <taxon>Coelurosauria</taxon>
        <taxon>Aves</taxon>
        <taxon>Neognathae</taxon>
        <taxon>Neoaves</taxon>
        <taxon>Telluraves</taxon>
        <taxon>Australaves</taxon>
        <taxon>Passeriformes</taxon>
        <taxon>Sylvioidea</taxon>
        <taxon>Alaudidae</taxon>
        <taxon>Alaudala</taxon>
    </lineage>
</organism>
<accession>A0A7L2C7J5</accession>
<dbReference type="GO" id="GO:0006826">
    <property type="term" value="P:iron ion transport"/>
    <property type="evidence" value="ECO:0007669"/>
    <property type="project" value="InterPro"/>
</dbReference>
<evidence type="ECO:0000256" key="4">
    <source>
        <dbReference type="ARBA" id="ARBA00023002"/>
    </source>
</evidence>
<dbReference type="PANTHER" id="PTHR11431:SF54">
    <property type="entry name" value="FERRITIN"/>
    <property type="match status" value="1"/>
</dbReference>
<protein>
    <recommendedName>
        <fullName evidence="9">Ferritin</fullName>
    </recommendedName>
</protein>
<dbReference type="EMBL" id="VWYE01021495">
    <property type="protein sequence ID" value="NXQ33252.1"/>
    <property type="molecule type" value="Genomic_DNA"/>
</dbReference>
<dbReference type="GO" id="GO:0004322">
    <property type="term" value="F:ferroxidase activity"/>
    <property type="evidence" value="ECO:0007669"/>
    <property type="project" value="UniProtKB-EC"/>
</dbReference>
<keyword evidence="4" id="KW-0560">Oxidoreductase</keyword>
<dbReference type="AlphaFoldDB" id="A0A7L2C7J5"/>
<dbReference type="Proteomes" id="UP000571582">
    <property type="component" value="Unassembled WGS sequence"/>
</dbReference>
<feature type="non-terminal residue" evidence="11">
    <location>
        <position position="181"/>
    </location>
</feature>
<dbReference type="Gene3D" id="1.20.1260.10">
    <property type="match status" value="1"/>
</dbReference>
<evidence type="ECO:0000256" key="7">
    <source>
        <dbReference type="ARBA" id="ARBA00047990"/>
    </source>
</evidence>
<evidence type="ECO:0000259" key="10">
    <source>
        <dbReference type="PROSITE" id="PS50905"/>
    </source>
</evidence>
<comment type="caution">
    <text evidence="11">The sequence shown here is derived from an EMBL/GenBank/DDBJ whole genome shotgun (WGS) entry which is preliminary data.</text>
</comment>
<name>A0A7L2C7J5_9PASS</name>
<comment type="function">
    <text evidence="9">Stores iron in a soluble, non-toxic, readily available form. Important for iron homeostasis. Iron is taken up in the ferrous form and deposited as ferric hydroxides after oxidation.</text>
</comment>
<dbReference type="GO" id="GO:0005737">
    <property type="term" value="C:cytoplasm"/>
    <property type="evidence" value="ECO:0007669"/>
    <property type="project" value="TreeGrafter"/>
</dbReference>
<dbReference type="FunFam" id="1.20.1260.10:FF:000002">
    <property type="entry name" value="Ferritin, mitochondrial"/>
    <property type="match status" value="1"/>
</dbReference>
<evidence type="ECO:0000256" key="9">
    <source>
        <dbReference type="RuleBase" id="RU361145"/>
    </source>
</evidence>
<dbReference type="InterPro" id="IPR012347">
    <property type="entry name" value="Ferritin-like"/>
</dbReference>
<sequence length="181" mass="20411">MESQVRQNYHRDCEAAVNRMANMELHASYVYLSLGFYFDRDDVALPRLSRFFLEQSREEREHAQGLLRFQTSRGGRVLLQDIKKPERDAWGSALEAVEAALQLEKSVNQALLDLHRLAAEKGDPHLCDFLESHYLEEQVKAIKALGDHATNLRRLATGAGPGGAPAGLGEYLFDRLSLEES</sequence>
<dbReference type="PROSITE" id="PS50905">
    <property type="entry name" value="FERRITIN_LIKE"/>
    <property type="match status" value="1"/>
</dbReference>
<evidence type="ECO:0000256" key="5">
    <source>
        <dbReference type="ARBA" id="ARBA00023004"/>
    </source>
</evidence>
<evidence type="ECO:0000313" key="11">
    <source>
        <dbReference type="EMBL" id="NXQ33252.1"/>
    </source>
</evidence>
<dbReference type="Pfam" id="PF00210">
    <property type="entry name" value="Ferritin"/>
    <property type="match status" value="1"/>
</dbReference>
<feature type="binding site" evidence="8">
    <location>
        <position position="138"/>
    </location>
    <ligand>
        <name>Fe cation</name>
        <dbReference type="ChEBI" id="CHEBI:24875"/>
        <label>1</label>
    </ligand>
</feature>
<feature type="binding site" evidence="8">
    <location>
        <position position="24"/>
    </location>
    <ligand>
        <name>Fe cation</name>
        <dbReference type="ChEBI" id="CHEBI:24875"/>
        <label>1</label>
    </ligand>
</feature>